<accession>A0A1G2KMC3</accession>
<dbReference type="AlphaFoldDB" id="A0A1G2KMC3"/>
<dbReference type="Pfam" id="PF00573">
    <property type="entry name" value="Ribosomal_L4"/>
    <property type="match status" value="1"/>
</dbReference>
<dbReference type="InterPro" id="IPR013005">
    <property type="entry name" value="Ribosomal_uL4-like"/>
</dbReference>
<dbReference type="GO" id="GO:0005840">
    <property type="term" value="C:ribosome"/>
    <property type="evidence" value="ECO:0007669"/>
    <property type="project" value="UniProtKB-KW"/>
</dbReference>
<keyword evidence="5" id="KW-0699">rRNA-binding</keyword>
<keyword evidence="2 5" id="KW-0689">Ribosomal protein</keyword>
<keyword evidence="3 5" id="KW-0687">Ribonucleoprotein</keyword>
<dbReference type="InterPro" id="IPR002136">
    <property type="entry name" value="Ribosomal_uL4"/>
</dbReference>
<dbReference type="PANTHER" id="PTHR10746:SF6">
    <property type="entry name" value="LARGE RIBOSOMAL SUBUNIT PROTEIN UL4M"/>
    <property type="match status" value="1"/>
</dbReference>
<reference evidence="7 8" key="1">
    <citation type="journal article" date="2016" name="Nat. Commun.">
        <title>Thousands of microbial genomes shed light on interconnected biogeochemical processes in an aquifer system.</title>
        <authorList>
            <person name="Anantharaman K."/>
            <person name="Brown C.T."/>
            <person name="Hug L.A."/>
            <person name="Sharon I."/>
            <person name="Castelle C.J."/>
            <person name="Probst A.J."/>
            <person name="Thomas B.C."/>
            <person name="Singh A."/>
            <person name="Wilkins M.J."/>
            <person name="Karaoz U."/>
            <person name="Brodie E.L."/>
            <person name="Williams K.H."/>
            <person name="Hubbard S.S."/>
            <person name="Banfield J.F."/>
        </authorList>
    </citation>
    <scope>NUCLEOTIDE SEQUENCE [LARGE SCALE GENOMIC DNA]</scope>
</reference>
<dbReference type="SUPFAM" id="SSF52166">
    <property type="entry name" value="Ribosomal protein L4"/>
    <property type="match status" value="1"/>
</dbReference>
<dbReference type="EMBL" id="MHQJ01000042">
    <property type="protein sequence ID" value="OHA00556.1"/>
    <property type="molecule type" value="Genomic_DNA"/>
</dbReference>
<sequence length="249" mass="27043">MKLSVFNQEGKEVAVADAPASLFDVPMNRDMLHQVIEAQIANIRIVHASTKDRAQVRGGGRKPWRQKGTGRARHGSIRSPLWKGGGVTHGPRKERNFFKKINRKIGSLALAMALSAKARDHEVVLLDSIAFESGKTKDAAGMLTKLSGNKPLAAISTKTALVLLPEGLTRETRALRNIKNVEVKPATAATAREVLAHSYILLPKDSLPLLEKRVSISPVTASRTGERTRTVEKSRGNVHSMRKGVAVTG</sequence>
<evidence type="ECO:0000256" key="1">
    <source>
        <dbReference type="ARBA" id="ARBA00010528"/>
    </source>
</evidence>
<dbReference type="Proteomes" id="UP000177362">
    <property type="component" value="Unassembled WGS sequence"/>
</dbReference>
<dbReference type="STRING" id="1802271.A3C11_02765"/>
<evidence type="ECO:0000313" key="8">
    <source>
        <dbReference type="Proteomes" id="UP000177362"/>
    </source>
</evidence>
<dbReference type="Gene3D" id="3.40.1370.10">
    <property type="match status" value="1"/>
</dbReference>
<evidence type="ECO:0000256" key="6">
    <source>
        <dbReference type="SAM" id="MobiDB-lite"/>
    </source>
</evidence>
<feature type="compositionally biased region" description="Basic residues" evidence="6">
    <location>
        <begin position="59"/>
        <end position="76"/>
    </location>
</feature>
<dbReference type="InterPro" id="IPR023574">
    <property type="entry name" value="Ribosomal_uL4_dom_sf"/>
</dbReference>
<evidence type="ECO:0000256" key="2">
    <source>
        <dbReference type="ARBA" id="ARBA00022980"/>
    </source>
</evidence>
<dbReference type="GO" id="GO:0003735">
    <property type="term" value="F:structural constituent of ribosome"/>
    <property type="evidence" value="ECO:0007669"/>
    <property type="project" value="InterPro"/>
</dbReference>
<gene>
    <name evidence="5" type="primary">rplD</name>
    <name evidence="7" type="ORF">A3C11_02765</name>
</gene>
<feature type="region of interest" description="Disordered" evidence="6">
    <location>
        <begin position="52"/>
        <end position="89"/>
    </location>
</feature>
<dbReference type="HAMAP" id="MF_01328_B">
    <property type="entry name" value="Ribosomal_uL4_B"/>
    <property type="match status" value="1"/>
</dbReference>
<dbReference type="GO" id="GO:1990904">
    <property type="term" value="C:ribonucleoprotein complex"/>
    <property type="evidence" value="ECO:0007669"/>
    <property type="project" value="UniProtKB-KW"/>
</dbReference>
<evidence type="ECO:0000256" key="4">
    <source>
        <dbReference type="ARBA" id="ARBA00035244"/>
    </source>
</evidence>
<dbReference type="NCBIfam" id="TIGR03953">
    <property type="entry name" value="rplD_bact"/>
    <property type="match status" value="1"/>
</dbReference>
<comment type="caution">
    <text evidence="7">The sequence shown here is derived from an EMBL/GenBank/DDBJ whole genome shotgun (WGS) entry which is preliminary data.</text>
</comment>
<evidence type="ECO:0000313" key="7">
    <source>
        <dbReference type="EMBL" id="OHA00556.1"/>
    </source>
</evidence>
<dbReference type="GO" id="GO:0006412">
    <property type="term" value="P:translation"/>
    <property type="evidence" value="ECO:0007669"/>
    <property type="project" value="UniProtKB-UniRule"/>
</dbReference>
<protein>
    <recommendedName>
        <fullName evidence="4 5">Large ribosomal subunit protein uL4</fullName>
    </recommendedName>
</protein>
<evidence type="ECO:0000256" key="3">
    <source>
        <dbReference type="ARBA" id="ARBA00023274"/>
    </source>
</evidence>
<dbReference type="PANTHER" id="PTHR10746">
    <property type="entry name" value="50S RIBOSOMAL PROTEIN L4"/>
    <property type="match status" value="1"/>
</dbReference>
<proteinExistence type="inferred from homology"/>
<name>A0A1G2KMC3_9BACT</name>
<comment type="function">
    <text evidence="5">Forms part of the polypeptide exit tunnel.</text>
</comment>
<comment type="similarity">
    <text evidence="1 5">Belongs to the universal ribosomal protein uL4 family.</text>
</comment>
<dbReference type="GO" id="GO:0019843">
    <property type="term" value="F:rRNA binding"/>
    <property type="evidence" value="ECO:0007669"/>
    <property type="project" value="UniProtKB-UniRule"/>
</dbReference>
<comment type="function">
    <text evidence="5">One of the primary rRNA binding proteins, this protein initially binds near the 5'-end of the 23S rRNA. It is important during the early stages of 50S assembly. It makes multiple contacts with different domains of the 23S rRNA in the assembled 50S subunit and ribosome.</text>
</comment>
<organism evidence="7 8">
    <name type="scientific">Candidatus Sungbacteria bacterium RIFCSPHIGHO2_02_FULL_49_12</name>
    <dbReference type="NCBI Taxonomy" id="1802271"/>
    <lineage>
        <taxon>Bacteria</taxon>
        <taxon>Candidatus Sungiibacteriota</taxon>
    </lineage>
</organism>
<evidence type="ECO:0000256" key="5">
    <source>
        <dbReference type="HAMAP-Rule" id="MF_01328"/>
    </source>
</evidence>
<keyword evidence="5" id="KW-0694">RNA-binding</keyword>
<comment type="subunit">
    <text evidence="5">Part of the 50S ribosomal subunit.</text>
</comment>